<reference evidence="1" key="1">
    <citation type="journal article" date="2021" name="New Phytol.">
        <title>Evolutionary innovations through gain and loss of genes in the ectomycorrhizal Boletales.</title>
        <authorList>
            <person name="Wu G."/>
            <person name="Miyauchi S."/>
            <person name="Morin E."/>
            <person name="Kuo A."/>
            <person name="Drula E."/>
            <person name="Varga T."/>
            <person name="Kohler A."/>
            <person name="Feng B."/>
            <person name="Cao Y."/>
            <person name="Lipzen A."/>
            <person name="Daum C."/>
            <person name="Hundley H."/>
            <person name="Pangilinan J."/>
            <person name="Johnson J."/>
            <person name="Barry K."/>
            <person name="LaButti K."/>
            <person name="Ng V."/>
            <person name="Ahrendt S."/>
            <person name="Min B."/>
            <person name="Choi I.G."/>
            <person name="Park H."/>
            <person name="Plett J.M."/>
            <person name="Magnuson J."/>
            <person name="Spatafora J.W."/>
            <person name="Nagy L.G."/>
            <person name="Henrissat B."/>
            <person name="Grigoriev I.V."/>
            <person name="Yang Z.L."/>
            <person name="Xu J."/>
            <person name="Martin F.M."/>
        </authorList>
    </citation>
    <scope>NUCLEOTIDE SEQUENCE</scope>
    <source>
        <strain evidence="1">KUC20120723A-06</strain>
    </source>
</reference>
<protein>
    <submittedName>
        <fullName evidence="1">Uncharacterized protein</fullName>
    </submittedName>
</protein>
<proteinExistence type="predicted"/>
<evidence type="ECO:0000313" key="1">
    <source>
        <dbReference type="EMBL" id="KAH7926404.1"/>
    </source>
</evidence>
<keyword evidence="2" id="KW-1185">Reference proteome</keyword>
<dbReference type="EMBL" id="MU266383">
    <property type="protein sequence ID" value="KAH7926404.1"/>
    <property type="molecule type" value="Genomic_DNA"/>
</dbReference>
<sequence>MPNSLNLKPHFSDNDAVAHSLLEAVEHSEHEGNVTQHIHGHDHLQGHFSFLKKWVPELETLASNYHVGNFVIDRQSGERFFESMPIYARLGMHLLFYGKEQVKVLEKNKRIEELLKEQSVREGRIYDSPESFKSIQSFIATYKINTEELLEPAVTPHNYPTFNSFFYRKLRPGARTVENADDPNAFCSAADSRLVVYQTIDLAQKFWVKGDEFTLPKLLHLDESDDICKSLDGGSLAIFRLAPADYHRFHCPVDAKVLGNAKDIPGQYYTVNPQAVNEEGFDVFSMNRRSVIYLEHNVTKKVIAYVAVGALLVGSVKWTVGENAEVKRGDELGYFAYGGSTVLAIFPPGVIEFDSDLAQNSEGKSPTSQGHPVETLVKMGNSLGHIPPSP</sequence>
<gene>
    <name evidence="1" type="ORF">BV22DRAFT_1009175</name>
</gene>
<evidence type="ECO:0000313" key="2">
    <source>
        <dbReference type="Proteomes" id="UP000790709"/>
    </source>
</evidence>
<dbReference type="Proteomes" id="UP000790709">
    <property type="component" value="Unassembled WGS sequence"/>
</dbReference>
<comment type="caution">
    <text evidence="1">The sequence shown here is derived from an EMBL/GenBank/DDBJ whole genome shotgun (WGS) entry which is preliminary data.</text>
</comment>
<name>A0ACB8BM53_9AGAM</name>
<organism evidence="1 2">
    <name type="scientific">Leucogyrophana mollusca</name>
    <dbReference type="NCBI Taxonomy" id="85980"/>
    <lineage>
        <taxon>Eukaryota</taxon>
        <taxon>Fungi</taxon>
        <taxon>Dikarya</taxon>
        <taxon>Basidiomycota</taxon>
        <taxon>Agaricomycotina</taxon>
        <taxon>Agaricomycetes</taxon>
        <taxon>Agaricomycetidae</taxon>
        <taxon>Boletales</taxon>
        <taxon>Boletales incertae sedis</taxon>
        <taxon>Leucogyrophana</taxon>
    </lineage>
</organism>
<accession>A0ACB8BM53</accession>